<organism evidence="1 2">
    <name type="scientific">Hyella patelloides LEGE 07179</name>
    <dbReference type="NCBI Taxonomy" id="945734"/>
    <lineage>
        <taxon>Bacteria</taxon>
        <taxon>Bacillati</taxon>
        <taxon>Cyanobacteriota</taxon>
        <taxon>Cyanophyceae</taxon>
        <taxon>Pleurocapsales</taxon>
        <taxon>Hyellaceae</taxon>
        <taxon>Hyella</taxon>
    </lineage>
</organism>
<name>A0A563VUB6_9CYAN</name>
<keyword evidence="2" id="KW-1185">Reference proteome</keyword>
<dbReference type="EMBL" id="CAACVJ010000224">
    <property type="protein sequence ID" value="VEP14984.1"/>
    <property type="molecule type" value="Genomic_DNA"/>
</dbReference>
<gene>
    <name evidence="1" type="ORF">H1P_300006</name>
</gene>
<sequence length="46" mass="5414">MYIYLTCINIITIAIHDKNKNVQLKISARYAEKNKRIKTNASQSRF</sequence>
<accession>A0A563VUB6</accession>
<reference evidence="1 2" key="1">
    <citation type="submission" date="2019-01" db="EMBL/GenBank/DDBJ databases">
        <authorList>
            <person name="Brito A."/>
        </authorList>
    </citation>
    <scope>NUCLEOTIDE SEQUENCE [LARGE SCALE GENOMIC DNA]</scope>
    <source>
        <strain evidence="1">1</strain>
    </source>
</reference>
<protein>
    <submittedName>
        <fullName evidence="1">Uncharacterized protein</fullName>
    </submittedName>
</protein>
<proteinExistence type="predicted"/>
<dbReference type="Proteomes" id="UP000320055">
    <property type="component" value="Unassembled WGS sequence"/>
</dbReference>
<dbReference type="AlphaFoldDB" id="A0A563VUB6"/>
<evidence type="ECO:0000313" key="2">
    <source>
        <dbReference type="Proteomes" id="UP000320055"/>
    </source>
</evidence>
<evidence type="ECO:0000313" key="1">
    <source>
        <dbReference type="EMBL" id="VEP14984.1"/>
    </source>
</evidence>